<evidence type="ECO:0000313" key="15">
    <source>
        <dbReference type="Proteomes" id="UP000694620"/>
    </source>
</evidence>
<evidence type="ECO:0000256" key="12">
    <source>
        <dbReference type="RuleBase" id="RU363038"/>
    </source>
</evidence>
<evidence type="ECO:0000256" key="10">
    <source>
        <dbReference type="ARBA" id="ARBA00049339"/>
    </source>
</evidence>
<dbReference type="EC" id="6.1.1.19" evidence="2"/>
<dbReference type="InterPro" id="IPR001412">
    <property type="entry name" value="aa-tRNA-synth_I_CS"/>
</dbReference>
<evidence type="ECO:0000256" key="11">
    <source>
        <dbReference type="ARBA" id="ARBA00049595"/>
    </source>
</evidence>
<keyword evidence="6 12" id="KW-0648">Protein biosynthesis</keyword>
<proteinExistence type="inferred from homology"/>
<keyword evidence="15" id="KW-1185">Reference proteome</keyword>
<comment type="catalytic activity">
    <reaction evidence="10">
        <text>tRNA(Arg) + L-arginine + ATP = L-arginyl-tRNA(Arg) + AMP + diphosphate</text>
        <dbReference type="Rhea" id="RHEA:20301"/>
        <dbReference type="Rhea" id="RHEA-COMP:9658"/>
        <dbReference type="Rhea" id="RHEA-COMP:9673"/>
        <dbReference type="ChEBI" id="CHEBI:30616"/>
        <dbReference type="ChEBI" id="CHEBI:32682"/>
        <dbReference type="ChEBI" id="CHEBI:33019"/>
        <dbReference type="ChEBI" id="CHEBI:78442"/>
        <dbReference type="ChEBI" id="CHEBI:78513"/>
        <dbReference type="ChEBI" id="CHEBI:456215"/>
        <dbReference type="EC" id="6.1.1.19"/>
    </reaction>
</comment>
<dbReference type="Gene3D" id="3.40.50.620">
    <property type="entry name" value="HUPs"/>
    <property type="match status" value="1"/>
</dbReference>
<dbReference type="FunFam" id="3.40.50.620:FF:000058">
    <property type="entry name" value="Mitochondrial arginyl-tRNA synthetase"/>
    <property type="match status" value="1"/>
</dbReference>
<evidence type="ECO:0000256" key="2">
    <source>
        <dbReference type="ARBA" id="ARBA00012837"/>
    </source>
</evidence>
<dbReference type="NCBIfam" id="TIGR00456">
    <property type="entry name" value="argS"/>
    <property type="match status" value="1"/>
</dbReference>
<accession>A0A8C4RQJ5</accession>
<dbReference type="PRINTS" id="PR01038">
    <property type="entry name" value="TRNASYNTHARG"/>
</dbReference>
<sequence length="578" mass="65594">MACYFRRAIASQLSKILGPAEENFLPLILAIPVSKKHHSPDFRLSVSSLVENGWIQPDRSVQAQTELLAKQLKCDSLLDEIHLNQGGIHFKFNRKLLAERVLQQVLKDGPYFGVKSQLFSLCKMKKVVVEFSSPNIAKKFHAGHLRSTIIGNFIANLKGALGHSVTRINYLGDWGLQFGLLGIGFQEFGSEEKLKSNPLQHLFDVYVQVNKTAEKDENIKKSAQEFFRRLETGDVQALSLWQHFRKISIEEYERIYKRLGIHFEEYSGESLYQKSSQTVLDQLEKQGLLKKTKEGVGVVDLSVARDMTSCATLVRSNGTSLYLTRDLAAAIDRMDRFNFDEMIYVTDKGQQNHFTQMFQILKAMGHTWAEHLYHVPFGIVQGMKTRKGDVVFLEDVLDEARSRMLQNMSISKTTKNLDDPEETAEDVGTSAIIIQDFKGPLLSDYKFEWDRILQSQGDTGVFLQYTHARLCSLQEMNNSSSECSFNPECLQDPAAIAILQHLLRYDEVLFQSSKNLQPRHLVNFLLMLCRLAAVAHKTLPVKNSPQELAQARLQLFKGTCTVLANGMRLLGIKPVIKM</sequence>
<dbReference type="InterPro" id="IPR036695">
    <property type="entry name" value="Arg-tRNA-synth_N_sf"/>
</dbReference>
<evidence type="ECO:0000256" key="1">
    <source>
        <dbReference type="ARBA" id="ARBA00005594"/>
    </source>
</evidence>
<evidence type="ECO:0000256" key="7">
    <source>
        <dbReference type="ARBA" id="ARBA00023146"/>
    </source>
</evidence>
<dbReference type="InterPro" id="IPR008909">
    <property type="entry name" value="DALR_anticod-bd"/>
</dbReference>
<evidence type="ECO:0000313" key="14">
    <source>
        <dbReference type="Ensembl" id="ENSECRP00000005192.1"/>
    </source>
</evidence>
<dbReference type="GO" id="GO:0005739">
    <property type="term" value="C:mitochondrion"/>
    <property type="evidence" value="ECO:0007669"/>
    <property type="project" value="TreeGrafter"/>
</dbReference>
<evidence type="ECO:0000259" key="13">
    <source>
        <dbReference type="SMART" id="SM00836"/>
    </source>
</evidence>
<dbReference type="SMART" id="SM00836">
    <property type="entry name" value="DALR_1"/>
    <property type="match status" value="1"/>
</dbReference>
<evidence type="ECO:0000256" key="8">
    <source>
        <dbReference type="ARBA" id="ARBA00033033"/>
    </source>
</evidence>
<evidence type="ECO:0000256" key="4">
    <source>
        <dbReference type="ARBA" id="ARBA00022741"/>
    </source>
</evidence>
<dbReference type="GO" id="GO:0005524">
    <property type="term" value="F:ATP binding"/>
    <property type="evidence" value="ECO:0007669"/>
    <property type="project" value="UniProtKB-KW"/>
</dbReference>
<dbReference type="GO" id="GO:0004814">
    <property type="term" value="F:arginine-tRNA ligase activity"/>
    <property type="evidence" value="ECO:0007669"/>
    <property type="project" value="UniProtKB-EC"/>
</dbReference>
<dbReference type="Gene3D" id="1.10.730.10">
    <property type="entry name" value="Isoleucyl-tRNA Synthetase, Domain 1"/>
    <property type="match status" value="1"/>
</dbReference>
<dbReference type="Proteomes" id="UP000694620">
    <property type="component" value="Chromosome 3"/>
</dbReference>
<dbReference type="Pfam" id="PF05746">
    <property type="entry name" value="DALR_1"/>
    <property type="match status" value="1"/>
</dbReference>
<dbReference type="GO" id="GO:0006420">
    <property type="term" value="P:arginyl-tRNA aminoacylation"/>
    <property type="evidence" value="ECO:0007669"/>
    <property type="project" value="InterPro"/>
</dbReference>
<dbReference type="Pfam" id="PF00750">
    <property type="entry name" value="tRNA-synt_1d"/>
    <property type="match status" value="1"/>
</dbReference>
<dbReference type="Ensembl" id="ENSECRT00000005276.1">
    <property type="protein sequence ID" value="ENSECRP00000005192.1"/>
    <property type="gene ID" value="ENSECRG00000003499.1"/>
</dbReference>
<dbReference type="SUPFAM" id="SSF52374">
    <property type="entry name" value="Nucleotidylyl transferase"/>
    <property type="match status" value="1"/>
</dbReference>
<keyword evidence="4 12" id="KW-0547">Nucleotide-binding</keyword>
<dbReference type="InterPro" id="IPR009080">
    <property type="entry name" value="tRNAsynth_Ia_anticodon-bd"/>
</dbReference>
<protein>
    <recommendedName>
        <fullName evidence="9">Probable arginine--tRNA ligase, mitochondrial</fullName>
        <ecNumber evidence="2">6.1.1.19</ecNumber>
    </recommendedName>
    <alternativeName>
        <fullName evidence="8">Arginyl-tRNA synthetase</fullName>
    </alternativeName>
</protein>
<dbReference type="Gene3D" id="3.30.1360.70">
    <property type="entry name" value="Arginyl tRNA synthetase N-terminal domain"/>
    <property type="match status" value="1"/>
</dbReference>
<dbReference type="GeneTree" id="ENSGT00530000063407"/>
<dbReference type="InterPro" id="IPR035684">
    <property type="entry name" value="ArgRS_core"/>
</dbReference>
<gene>
    <name evidence="14" type="primary">RARS2</name>
</gene>
<dbReference type="PROSITE" id="PS00178">
    <property type="entry name" value="AA_TRNA_LIGASE_I"/>
    <property type="match status" value="1"/>
</dbReference>
<reference evidence="14" key="3">
    <citation type="submission" date="2025-09" db="UniProtKB">
        <authorList>
            <consortium name="Ensembl"/>
        </authorList>
    </citation>
    <scope>IDENTIFICATION</scope>
</reference>
<comment type="similarity">
    <text evidence="1 12">Belongs to the class-I aminoacyl-tRNA synthetase family.</text>
</comment>
<reference evidence="14" key="2">
    <citation type="submission" date="2025-08" db="UniProtKB">
        <authorList>
            <consortium name="Ensembl"/>
        </authorList>
    </citation>
    <scope>IDENTIFICATION</scope>
</reference>
<keyword evidence="5 12" id="KW-0067">ATP-binding</keyword>
<comment type="function">
    <text evidence="11">Catalyzes the attachment of arginine to tRNA(Arg) in a two-step reaction: arginine is first activated by ATP to form Arg-AMP and then transferred to the acceptor end of tRNA(Arg).</text>
</comment>
<organism evidence="14 15">
    <name type="scientific">Erpetoichthys calabaricus</name>
    <name type="common">Rope fish</name>
    <name type="synonym">Calamoichthys calabaricus</name>
    <dbReference type="NCBI Taxonomy" id="27687"/>
    <lineage>
        <taxon>Eukaryota</taxon>
        <taxon>Metazoa</taxon>
        <taxon>Chordata</taxon>
        <taxon>Craniata</taxon>
        <taxon>Vertebrata</taxon>
        <taxon>Euteleostomi</taxon>
        <taxon>Actinopterygii</taxon>
        <taxon>Polypteriformes</taxon>
        <taxon>Polypteridae</taxon>
        <taxon>Erpetoichthys</taxon>
    </lineage>
</organism>
<dbReference type="SUPFAM" id="SSF47323">
    <property type="entry name" value="Anticodon-binding domain of a subclass of class I aminoacyl-tRNA synthetases"/>
    <property type="match status" value="1"/>
</dbReference>
<dbReference type="InterPro" id="IPR014729">
    <property type="entry name" value="Rossmann-like_a/b/a_fold"/>
</dbReference>
<dbReference type="CDD" id="cd00671">
    <property type="entry name" value="ArgRS_core"/>
    <property type="match status" value="1"/>
</dbReference>
<dbReference type="GO" id="GO:0032543">
    <property type="term" value="P:mitochondrial translation"/>
    <property type="evidence" value="ECO:0007669"/>
    <property type="project" value="TreeGrafter"/>
</dbReference>
<dbReference type="InterPro" id="IPR001278">
    <property type="entry name" value="Arg-tRNA-ligase"/>
</dbReference>
<feature type="domain" description="DALR anticodon binding" evidence="13">
    <location>
        <begin position="463"/>
        <end position="578"/>
    </location>
</feature>
<dbReference type="PANTHER" id="PTHR11956">
    <property type="entry name" value="ARGINYL-TRNA SYNTHETASE"/>
    <property type="match status" value="1"/>
</dbReference>
<evidence type="ECO:0000256" key="6">
    <source>
        <dbReference type="ARBA" id="ARBA00022917"/>
    </source>
</evidence>
<dbReference type="AlphaFoldDB" id="A0A8C4RQJ5"/>
<dbReference type="SUPFAM" id="SSF55190">
    <property type="entry name" value="Arginyl-tRNA synthetase (ArgRS), N-terminal 'additional' domain"/>
    <property type="match status" value="1"/>
</dbReference>
<evidence type="ECO:0000256" key="9">
    <source>
        <dbReference type="ARBA" id="ARBA00039495"/>
    </source>
</evidence>
<dbReference type="PANTHER" id="PTHR11956:SF11">
    <property type="entry name" value="ARGININE--TRNA LIGASE, MITOCHONDRIAL-RELATED"/>
    <property type="match status" value="1"/>
</dbReference>
<keyword evidence="7 12" id="KW-0030">Aminoacyl-tRNA synthetase</keyword>
<evidence type="ECO:0000256" key="3">
    <source>
        <dbReference type="ARBA" id="ARBA00022598"/>
    </source>
</evidence>
<keyword evidence="3 12" id="KW-0436">Ligase</keyword>
<name>A0A8C4RQJ5_ERPCA</name>
<reference evidence="14" key="1">
    <citation type="submission" date="2021-06" db="EMBL/GenBank/DDBJ databases">
        <authorList>
            <consortium name="Wellcome Sanger Institute Data Sharing"/>
        </authorList>
    </citation>
    <scope>NUCLEOTIDE SEQUENCE [LARGE SCALE GENOMIC DNA]</scope>
</reference>
<dbReference type="FunFam" id="1.10.730.10:FF:000006">
    <property type="entry name" value="Arginyl-tRNA synthetase 2, mitochondrial"/>
    <property type="match status" value="1"/>
</dbReference>
<evidence type="ECO:0000256" key="5">
    <source>
        <dbReference type="ARBA" id="ARBA00022840"/>
    </source>
</evidence>